<dbReference type="AlphaFoldDB" id="A0A8I0AFU3"/>
<dbReference type="Gene3D" id="3.40.50.1820">
    <property type="entry name" value="alpha/beta hydrolase"/>
    <property type="match status" value="1"/>
</dbReference>
<dbReference type="Pfam" id="PF12146">
    <property type="entry name" value="Hydrolase_4"/>
    <property type="match status" value="1"/>
</dbReference>
<evidence type="ECO:0000313" key="3">
    <source>
        <dbReference type="Proteomes" id="UP000652847"/>
    </source>
</evidence>
<dbReference type="GO" id="GO:0016787">
    <property type="term" value="F:hydrolase activity"/>
    <property type="evidence" value="ECO:0007669"/>
    <property type="project" value="UniProtKB-KW"/>
</dbReference>
<dbReference type="EMBL" id="JACOOT010000035">
    <property type="protein sequence ID" value="MBC5652318.1"/>
    <property type="molecule type" value="Genomic_DNA"/>
</dbReference>
<protein>
    <submittedName>
        <fullName evidence="2">Alpha/beta hydrolase</fullName>
    </submittedName>
</protein>
<keyword evidence="3" id="KW-1185">Reference proteome</keyword>
<dbReference type="InterPro" id="IPR022742">
    <property type="entry name" value="Hydrolase_4"/>
</dbReference>
<dbReference type="SUPFAM" id="SSF53474">
    <property type="entry name" value="alpha/beta-Hydrolases"/>
    <property type="match status" value="1"/>
</dbReference>
<dbReference type="Proteomes" id="UP000652847">
    <property type="component" value="Unassembled WGS sequence"/>
</dbReference>
<sequence length="338" mass="39343">MEIIHENEYLYRMNKEAEPYLELHRQEKYVSNAENFIRGKNKDFSRKIHIQYYLAKNPRGVIVISHGFTEGSPKYDEMIYYFLKAGYHVYMPEHMGHGLSYRLTADPSLVHVDIWKRYVRDFLKVCREIKGTHPDLPLILFAHSMGGAIGGISASWEPGLFQKIILSSPMIRPLTGKVPWPLVVLIAHFECFFGKAQKYVAGQKLYDGGESFETCAGTSESRFERYDKIRRAHKELQTCAASYGWLLAAIKMSWYLQIWGWKKIKVPVLFFQAENDDFVSVRALKRFAGKVKQQGSSSCKYIYMPGTKHEIYCSDDSSMEKYLKQIFRFLEIDAQEIY</sequence>
<dbReference type="InterPro" id="IPR029058">
    <property type="entry name" value="AB_hydrolase_fold"/>
</dbReference>
<accession>A0A8I0AFU3</accession>
<organism evidence="2 3">
    <name type="scientific">Blautia segnis</name>
    <dbReference type="NCBI Taxonomy" id="2763030"/>
    <lineage>
        <taxon>Bacteria</taxon>
        <taxon>Bacillati</taxon>
        <taxon>Bacillota</taxon>
        <taxon>Clostridia</taxon>
        <taxon>Lachnospirales</taxon>
        <taxon>Lachnospiraceae</taxon>
        <taxon>Blautia</taxon>
    </lineage>
</organism>
<reference evidence="2 3" key="1">
    <citation type="submission" date="2020-08" db="EMBL/GenBank/DDBJ databases">
        <title>Genome public.</title>
        <authorList>
            <person name="Liu C."/>
            <person name="Sun Q."/>
        </authorList>
    </citation>
    <scope>NUCLEOTIDE SEQUENCE [LARGE SCALE GENOMIC DNA]</scope>
    <source>
        <strain evidence="2 3">BX17</strain>
    </source>
</reference>
<feature type="domain" description="Serine aminopeptidase S33" evidence="1">
    <location>
        <begin position="57"/>
        <end position="312"/>
    </location>
</feature>
<dbReference type="InterPro" id="IPR051044">
    <property type="entry name" value="MAG_DAG_Lipase"/>
</dbReference>
<proteinExistence type="predicted"/>
<keyword evidence="2" id="KW-0378">Hydrolase</keyword>
<comment type="caution">
    <text evidence="2">The sequence shown here is derived from an EMBL/GenBank/DDBJ whole genome shotgun (WGS) entry which is preliminary data.</text>
</comment>
<name>A0A8I0AFU3_9FIRM</name>
<gene>
    <name evidence="2" type="ORF">H8S54_14720</name>
</gene>
<evidence type="ECO:0000313" key="2">
    <source>
        <dbReference type="EMBL" id="MBC5652318.1"/>
    </source>
</evidence>
<evidence type="ECO:0000259" key="1">
    <source>
        <dbReference type="Pfam" id="PF12146"/>
    </source>
</evidence>
<dbReference type="RefSeq" id="WP_186901739.1">
    <property type="nucleotide sequence ID" value="NZ_JACOOT010000035.1"/>
</dbReference>
<dbReference type="PANTHER" id="PTHR11614">
    <property type="entry name" value="PHOSPHOLIPASE-RELATED"/>
    <property type="match status" value="1"/>
</dbReference>